<feature type="transmembrane region" description="Helical" evidence="1">
    <location>
        <begin position="218"/>
        <end position="249"/>
    </location>
</feature>
<feature type="transmembrane region" description="Helical" evidence="1">
    <location>
        <begin position="64"/>
        <end position="82"/>
    </location>
</feature>
<gene>
    <name evidence="2" type="ORF">ACWI_12570</name>
</gene>
<keyword evidence="1" id="KW-0812">Transmembrane</keyword>
<dbReference type="Proteomes" id="UP000176244">
    <property type="component" value="Unassembled WGS sequence"/>
</dbReference>
<evidence type="ECO:0000313" key="3">
    <source>
        <dbReference type="Proteomes" id="UP000176244"/>
    </source>
</evidence>
<sequence length="472" mass="53938">MKTDKLRYYSVVILYFFMLVIFLMISYGSDLSIKRLTYIAIFQLVLSLTILTKRGYGLFSLPSLFLIVSFIFHLSHLILILIDTPVIKWYDLRGFTSTETYIKSIVFTIKVQAFVLLGILLAKKKSKRNEFNNMISQEKESIDKRIIYKVGLILIMIGIIPRLYVDINRFLLFLSGNYLATYNLSLSGVIVVISGMVDTGIILVLIGKKGNPVFCKRVFIFSLIYLTLFMFSGHRASSIITIITLAYVYFDIIKSLNKKSVLFWGFISYLFVFLIGLIADIRMLGDFSIKTIAEHAAKLIISSPLLEILGEFGTSLKSVIYSIMTFPEISSHSYGTNYLKGLLLVFPNIGGFLSSIISEITYVFHFQNYAAMGGSYIGELYYAAGDLGMLFAVLVGLILGHVSNRLLYAKNIKNWMVYALYIVVFPNILWWSRDFFYTMIREIVWTITLMLVLFTFFKSRSKYKSKTNISVS</sequence>
<dbReference type="AlphaFoldDB" id="A0A1F2PJ32"/>
<feature type="transmembrane region" description="Helical" evidence="1">
    <location>
        <begin position="184"/>
        <end position="206"/>
    </location>
</feature>
<evidence type="ECO:0000256" key="1">
    <source>
        <dbReference type="SAM" id="Phobius"/>
    </source>
</evidence>
<feature type="transmembrane region" description="Helical" evidence="1">
    <location>
        <begin position="102"/>
        <end position="122"/>
    </location>
</feature>
<dbReference type="EMBL" id="LKEU01000024">
    <property type="protein sequence ID" value="OFV71343.1"/>
    <property type="molecule type" value="Genomic_DNA"/>
</dbReference>
<keyword evidence="1" id="KW-0472">Membrane</keyword>
<reference evidence="2 3" key="1">
    <citation type="submission" date="2015-09" db="EMBL/GenBank/DDBJ databases">
        <title>Genome sequence of Acetobacterium wieringae DSM 1911.</title>
        <authorList>
            <person name="Poehlein A."/>
            <person name="Bengelsdorf F.R."/>
            <person name="Schiel-Bengelsdorf B."/>
            <person name="Duerre P."/>
            <person name="Daniel R."/>
        </authorList>
    </citation>
    <scope>NUCLEOTIDE SEQUENCE [LARGE SCALE GENOMIC DNA]</scope>
    <source>
        <strain evidence="2 3">DSM 1911</strain>
    </source>
</reference>
<proteinExistence type="predicted"/>
<feature type="transmembrane region" description="Helical" evidence="1">
    <location>
        <begin position="380"/>
        <end position="403"/>
    </location>
</feature>
<feature type="transmembrane region" description="Helical" evidence="1">
    <location>
        <begin position="415"/>
        <end position="432"/>
    </location>
</feature>
<evidence type="ECO:0000313" key="2">
    <source>
        <dbReference type="EMBL" id="OFV71343.1"/>
    </source>
</evidence>
<dbReference type="Pfam" id="PF14296">
    <property type="entry name" value="O-ag_pol_Wzy"/>
    <property type="match status" value="1"/>
</dbReference>
<dbReference type="RefSeq" id="WP_070370584.1">
    <property type="nucleotide sequence ID" value="NZ_LKEU01000024.1"/>
</dbReference>
<keyword evidence="1" id="KW-1133">Transmembrane helix</keyword>
<evidence type="ECO:0008006" key="4">
    <source>
        <dbReference type="Google" id="ProtNLM"/>
    </source>
</evidence>
<dbReference type="InterPro" id="IPR029468">
    <property type="entry name" value="O-ag_pol_Wzy"/>
</dbReference>
<dbReference type="STRING" id="52694.ACWI_12570"/>
<protein>
    <recommendedName>
        <fullName evidence="4">O-antigen polysaccharide polymerase Wzy</fullName>
    </recommendedName>
</protein>
<dbReference type="OrthoDB" id="2232724at2"/>
<feature type="transmembrane region" description="Helical" evidence="1">
    <location>
        <begin position="438"/>
        <end position="457"/>
    </location>
</feature>
<name>A0A1F2PJ32_9FIRM</name>
<feature type="transmembrane region" description="Helical" evidence="1">
    <location>
        <begin position="146"/>
        <end position="164"/>
    </location>
</feature>
<feature type="transmembrane region" description="Helical" evidence="1">
    <location>
        <begin position="12"/>
        <end position="29"/>
    </location>
</feature>
<feature type="transmembrane region" description="Helical" evidence="1">
    <location>
        <begin position="35"/>
        <end position="52"/>
    </location>
</feature>
<comment type="caution">
    <text evidence="2">The sequence shown here is derived from an EMBL/GenBank/DDBJ whole genome shotgun (WGS) entry which is preliminary data.</text>
</comment>
<feature type="transmembrane region" description="Helical" evidence="1">
    <location>
        <begin position="341"/>
        <end position="360"/>
    </location>
</feature>
<organism evidence="2 3">
    <name type="scientific">Acetobacterium wieringae</name>
    <dbReference type="NCBI Taxonomy" id="52694"/>
    <lineage>
        <taxon>Bacteria</taxon>
        <taxon>Bacillati</taxon>
        <taxon>Bacillota</taxon>
        <taxon>Clostridia</taxon>
        <taxon>Eubacteriales</taxon>
        <taxon>Eubacteriaceae</taxon>
        <taxon>Acetobacterium</taxon>
    </lineage>
</organism>
<feature type="transmembrane region" description="Helical" evidence="1">
    <location>
        <begin position="261"/>
        <end position="281"/>
    </location>
</feature>
<accession>A0A1F2PJ32</accession>